<keyword evidence="2" id="KW-1185">Reference proteome</keyword>
<proteinExistence type="predicted"/>
<protein>
    <submittedName>
        <fullName evidence="1">Uncharacterized protein</fullName>
    </submittedName>
</protein>
<accession>A0AAW1G858</accession>
<evidence type="ECO:0000313" key="1">
    <source>
        <dbReference type="EMBL" id="KAK9542289.1"/>
    </source>
</evidence>
<dbReference type="EMBL" id="JBCEZU010000001">
    <property type="protein sequence ID" value="KAK9542289.1"/>
    <property type="molecule type" value="Genomic_DNA"/>
</dbReference>
<name>A0AAW1G858_ZOAVI</name>
<evidence type="ECO:0000313" key="2">
    <source>
        <dbReference type="Proteomes" id="UP001488805"/>
    </source>
</evidence>
<reference evidence="1 2" key="1">
    <citation type="journal article" date="2024" name="Genome Biol. Evol.">
        <title>Chromosome-level genome assembly of the viviparous eelpout Zoarces viviparus.</title>
        <authorList>
            <person name="Fuhrmann N."/>
            <person name="Brasseur M.V."/>
            <person name="Bakowski C.E."/>
            <person name="Podsiadlowski L."/>
            <person name="Prost S."/>
            <person name="Krehenwinkel H."/>
            <person name="Mayer C."/>
        </authorList>
    </citation>
    <scope>NUCLEOTIDE SEQUENCE [LARGE SCALE GENOMIC DNA]</scope>
    <source>
        <strain evidence="1">NO-MEL_2022_Ind0_liver</strain>
    </source>
</reference>
<organism evidence="1 2">
    <name type="scientific">Zoarces viviparus</name>
    <name type="common">Viviparous eelpout</name>
    <name type="synonym">Blennius viviparus</name>
    <dbReference type="NCBI Taxonomy" id="48416"/>
    <lineage>
        <taxon>Eukaryota</taxon>
        <taxon>Metazoa</taxon>
        <taxon>Chordata</taxon>
        <taxon>Craniata</taxon>
        <taxon>Vertebrata</taxon>
        <taxon>Euteleostomi</taxon>
        <taxon>Actinopterygii</taxon>
        <taxon>Neopterygii</taxon>
        <taxon>Teleostei</taxon>
        <taxon>Neoteleostei</taxon>
        <taxon>Acanthomorphata</taxon>
        <taxon>Eupercaria</taxon>
        <taxon>Perciformes</taxon>
        <taxon>Cottioidei</taxon>
        <taxon>Zoarcales</taxon>
        <taxon>Zoarcidae</taxon>
        <taxon>Zoarcinae</taxon>
        <taxon>Zoarces</taxon>
    </lineage>
</organism>
<gene>
    <name evidence="1" type="ORF">VZT92_000164</name>
</gene>
<dbReference type="Proteomes" id="UP001488805">
    <property type="component" value="Unassembled WGS sequence"/>
</dbReference>
<sequence length="73" mass="8036">MRALLPTFTCRYTRPLSANLVVTMGPAGSMSPRRRFEAAKVLTLFKYLMDVRAVGSVCFCQTAEAAAKESECD</sequence>
<dbReference type="AlphaFoldDB" id="A0AAW1G858"/>
<comment type="caution">
    <text evidence="1">The sequence shown here is derived from an EMBL/GenBank/DDBJ whole genome shotgun (WGS) entry which is preliminary data.</text>
</comment>